<evidence type="ECO:0000313" key="2">
    <source>
        <dbReference type="EMBL" id="UUF07624.1"/>
    </source>
</evidence>
<protein>
    <submittedName>
        <fullName evidence="2">YhfC family intramembrane metalloprotease</fullName>
    </submittedName>
</protein>
<accession>A0A9Q9CES7</accession>
<evidence type="ECO:0000313" key="3">
    <source>
        <dbReference type="Proteomes" id="UP001058072"/>
    </source>
</evidence>
<keyword evidence="2" id="KW-0645">Protease</keyword>
<gene>
    <name evidence="2" type="ORF">J0J70_08275</name>
</gene>
<feature type="transmembrane region" description="Helical" evidence="1">
    <location>
        <begin position="6"/>
        <end position="27"/>
    </location>
</feature>
<keyword evidence="1" id="KW-0472">Membrane</keyword>
<keyword evidence="1" id="KW-1133">Transmembrane helix</keyword>
<feature type="transmembrane region" description="Helical" evidence="1">
    <location>
        <begin position="201"/>
        <end position="220"/>
    </location>
</feature>
<keyword evidence="2" id="KW-0378">Hydrolase</keyword>
<keyword evidence="2" id="KW-0482">Metalloprotease</keyword>
<sequence length="273" mass="31059">MVSINSMMMMCLTLIICFGVPLVLFWFVRRRYQASIKSFFVGMIVFIVTTQILEAVVHVYLLKVNQTTSIWLMQPLIYSLYGGLMAGVFEETGRYFSFKWFLKKENRIQDGVSYGIGHGGIEAMLIVGTTYLNNLIFSVLINQGWIENLGLSAELEESVVTQLTQISPIIFGLAGYERLMTIIIQIGLSILVFKGVREQKICYYVLAVFIHAILDVPAALAQVGMFNIYVVEGFITLIAIGFIIFMVKQFKNYHEDLTKVEDIELEKYKQAGY</sequence>
<feature type="transmembrane region" description="Helical" evidence="1">
    <location>
        <begin position="226"/>
        <end position="247"/>
    </location>
</feature>
<dbReference type="AlphaFoldDB" id="A0A9Q9CES7"/>
<organism evidence="2 3">
    <name type="scientific">Turicibacter bilis</name>
    <dbReference type="NCBI Taxonomy" id="2735723"/>
    <lineage>
        <taxon>Bacteria</taxon>
        <taxon>Bacillati</taxon>
        <taxon>Bacillota</taxon>
        <taxon>Erysipelotrichia</taxon>
        <taxon>Erysipelotrichales</taxon>
        <taxon>Turicibacteraceae</taxon>
        <taxon>Turicibacter</taxon>
    </lineage>
</organism>
<dbReference type="Pfam" id="PF10086">
    <property type="entry name" value="YhfC"/>
    <property type="match status" value="1"/>
</dbReference>
<dbReference type="InterPro" id="IPR011397">
    <property type="entry name" value="YhfC"/>
</dbReference>
<keyword evidence="1" id="KW-0812">Transmembrane</keyword>
<feature type="transmembrane region" description="Helical" evidence="1">
    <location>
        <begin position="166"/>
        <end position="192"/>
    </location>
</feature>
<dbReference type="Proteomes" id="UP001058072">
    <property type="component" value="Chromosome"/>
</dbReference>
<dbReference type="GO" id="GO:0008237">
    <property type="term" value="F:metallopeptidase activity"/>
    <property type="evidence" value="ECO:0007669"/>
    <property type="project" value="UniProtKB-KW"/>
</dbReference>
<proteinExistence type="predicted"/>
<feature type="transmembrane region" description="Helical" evidence="1">
    <location>
        <begin position="68"/>
        <end position="89"/>
    </location>
</feature>
<evidence type="ECO:0000256" key="1">
    <source>
        <dbReference type="SAM" id="Phobius"/>
    </source>
</evidence>
<dbReference type="EMBL" id="CP071250">
    <property type="protein sequence ID" value="UUF07624.1"/>
    <property type="molecule type" value="Genomic_DNA"/>
</dbReference>
<reference evidence="2" key="1">
    <citation type="submission" date="2021-03" db="EMBL/GenBank/DDBJ databases">
        <title>Comparative Genomics and Metabolomics in the genus Turicibacter.</title>
        <authorList>
            <person name="Maki J."/>
            <person name="Looft T."/>
        </authorList>
    </citation>
    <scope>NUCLEOTIDE SEQUENCE</scope>
    <source>
        <strain evidence="2">ISU324</strain>
    </source>
</reference>
<feature type="transmembrane region" description="Helical" evidence="1">
    <location>
        <begin position="39"/>
        <end position="62"/>
    </location>
</feature>
<dbReference type="PIRSF" id="PIRSF033101">
    <property type="entry name" value="UCP033101"/>
    <property type="match status" value="1"/>
</dbReference>
<dbReference type="RefSeq" id="WP_212724968.1">
    <property type="nucleotide sequence ID" value="NZ_CP071250.1"/>
</dbReference>
<name>A0A9Q9CES7_9FIRM</name>
<feature type="transmembrane region" description="Helical" evidence="1">
    <location>
        <begin position="123"/>
        <end position="146"/>
    </location>
</feature>